<dbReference type="Proteomes" id="UP001238179">
    <property type="component" value="Chromosome"/>
</dbReference>
<dbReference type="AlphaFoldDB" id="A0AA48GLE1"/>
<gene>
    <name evidence="1" type="ORF">METEAL_11130</name>
</gene>
<sequence length="348" mass="38239">MPIRRWTPMLATAALLAQDAQPFAEEKPDPWRPAWELRLGADELKEPEGPGGFRRGGVQLRLRWGADWGPMRVEAGTRSAVGSDGNRLNAPRWDQQPSNGTQADVLQATLSRAGERIFGTLRLGLQGNGLLVSQAMWDRDLRFTGAGATAGLHGDVLQEAGVRVAVGRVRTVLGGRTELAAAQGVLKFDTGAFSWTAHAGRWTLAWDPGGFRRHALPGSQGGRQRLTLDAAGAAGVWNGPLPLEAQWFACRNRATREDSEELRLSAGSRERAWWPQLSWTWQRLSSTGTLYPVNGDAWWFYRAARGPRVEAALTLPGRWVAALSIVRQTADGEGYAVTRRMVTLTRRF</sequence>
<dbReference type="RefSeq" id="WP_316414842.1">
    <property type="nucleotide sequence ID" value="NZ_AP027080.1"/>
</dbReference>
<proteinExistence type="predicted"/>
<organism evidence="1 2">
    <name type="scientific">Mesoterricola silvestris</name>
    <dbReference type="NCBI Taxonomy" id="2927979"/>
    <lineage>
        <taxon>Bacteria</taxon>
        <taxon>Pseudomonadati</taxon>
        <taxon>Acidobacteriota</taxon>
        <taxon>Holophagae</taxon>
        <taxon>Holophagales</taxon>
        <taxon>Holophagaceae</taxon>
        <taxon>Mesoterricola</taxon>
    </lineage>
</organism>
<dbReference type="EMBL" id="AP027080">
    <property type="protein sequence ID" value="BDU71939.1"/>
    <property type="molecule type" value="Genomic_DNA"/>
</dbReference>
<evidence type="ECO:0000313" key="1">
    <source>
        <dbReference type="EMBL" id="BDU71939.1"/>
    </source>
</evidence>
<keyword evidence="2" id="KW-1185">Reference proteome</keyword>
<dbReference type="KEGG" id="msil:METEAL_11130"/>
<name>A0AA48GLE1_9BACT</name>
<protein>
    <submittedName>
        <fullName evidence="1">Uncharacterized protein</fullName>
    </submittedName>
</protein>
<accession>A0AA48GLE1</accession>
<evidence type="ECO:0000313" key="2">
    <source>
        <dbReference type="Proteomes" id="UP001238179"/>
    </source>
</evidence>
<reference evidence="2" key="1">
    <citation type="journal article" date="2023" name="Int. J. Syst. Evol. Microbiol.">
        <title>Mesoterricola silvestris gen. nov., sp. nov., Mesoterricola sediminis sp. nov., Geothrix oryzae sp. nov., Geothrix edaphica sp. nov., Geothrix rubra sp. nov., and Geothrix limicola sp. nov., six novel members of Acidobacteriota isolated from soils.</title>
        <authorList>
            <person name="Itoh H."/>
            <person name="Sugisawa Y."/>
            <person name="Mise K."/>
            <person name="Xu Z."/>
            <person name="Kuniyasu M."/>
            <person name="Ushijima N."/>
            <person name="Kawano K."/>
            <person name="Kobayashi E."/>
            <person name="Shiratori Y."/>
            <person name="Masuda Y."/>
            <person name="Senoo K."/>
        </authorList>
    </citation>
    <scope>NUCLEOTIDE SEQUENCE [LARGE SCALE GENOMIC DNA]</scope>
    <source>
        <strain evidence="2">W79</strain>
    </source>
</reference>